<dbReference type="Proteomes" id="UP000190750">
    <property type="component" value="Unassembled WGS sequence"/>
</dbReference>
<dbReference type="STRING" id="28066.RF819_02670"/>
<keyword evidence="2" id="KW-1185">Reference proteome</keyword>
<name>A0A1T1ANQ3_RHOFE</name>
<sequence length="482" mass="52733">MEHRLIQGGEQYLPFARSRIKSLKALGLTYANQSFEVDGVSIRVRIEPGHEYIRLSRNLKVDMWCLSKEWVDNTPMLCVYSLKSMSLTAKRMAMFQLHPGTASSSTENIKGTTTAWVANGVVGSYKSVSTTEPPKTITGMEVFGQNTSGELVTLSADATVAGDTSTVVSSTFAAGYSSSAKYEAIRHRGDEPGFSGSSTAYADFVHKITNYSGVGVNPPTFSYYGGALKSQTYTYPPTTHSLGALMVPIPPSFLNIWANSAPPVVGGTPEGVLSIAPVVYPVTPGAILTELQPGTINSDIWFGNGKGGTTESEFSYGYYIPDALSSINPVTGKYVLRMFKDYYFAFENDLGRRIAKTYSYDGTLIENGPVIHAPDYPVWNDRLMPPSIQNPATIAQFRKEYRRWMNVGKNSTVYEWIGLGGDAMFGAVAHGNSYMQTIKTQDQVFGVLDLETRPSHPWFVPVRPYIVGPDIASMTPYASEMP</sequence>
<reference evidence="1 2" key="1">
    <citation type="submission" date="2017-01" db="EMBL/GenBank/DDBJ databases">
        <title>Genome sequencing of Rhodoferax fermentans JCM 7819.</title>
        <authorList>
            <person name="Kim Y.J."/>
            <person name="Farh M.E.-A."/>
            <person name="Yang D.-C."/>
        </authorList>
    </citation>
    <scope>NUCLEOTIDE SEQUENCE [LARGE SCALE GENOMIC DNA]</scope>
    <source>
        <strain evidence="1 2">JCM 7819</strain>
    </source>
</reference>
<gene>
    <name evidence="1" type="ORF">RF819_02670</name>
</gene>
<comment type="caution">
    <text evidence="1">The sequence shown here is derived from an EMBL/GenBank/DDBJ whole genome shotgun (WGS) entry which is preliminary data.</text>
</comment>
<dbReference type="AlphaFoldDB" id="A0A1T1ANQ3"/>
<protein>
    <submittedName>
        <fullName evidence="1">Uncharacterized protein</fullName>
    </submittedName>
</protein>
<dbReference type="EMBL" id="MTJN01000002">
    <property type="protein sequence ID" value="OOV05752.1"/>
    <property type="molecule type" value="Genomic_DNA"/>
</dbReference>
<dbReference type="RefSeq" id="WP_078363535.1">
    <property type="nucleotide sequence ID" value="NZ_MTJN01000002.1"/>
</dbReference>
<dbReference type="OrthoDB" id="683780at28216"/>
<evidence type="ECO:0000313" key="2">
    <source>
        <dbReference type="Proteomes" id="UP000190750"/>
    </source>
</evidence>
<organism evidence="1 2">
    <name type="scientific">Rhodoferax fermentans</name>
    <dbReference type="NCBI Taxonomy" id="28066"/>
    <lineage>
        <taxon>Bacteria</taxon>
        <taxon>Pseudomonadati</taxon>
        <taxon>Pseudomonadota</taxon>
        <taxon>Betaproteobacteria</taxon>
        <taxon>Burkholderiales</taxon>
        <taxon>Comamonadaceae</taxon>
        <taxon>Rhodoferax</taxon>
    </lineage>
</organism>
<accession>A0A1T1ANQ3</accession>
<evidence type="ECO:0000313" key="1">
    <source>
        <dbReference type="EMBL" id="OOV05752.1"/>
    </source>
</evidence>
<proteinExistence type="predicted"/>